<evidence type="ECO:0000256" key="6">
    <source>
        <dbReference type="ARBA" id="ARBA00022840"/>
    </source>
</evidence>
<evidence type="ECO:0000313" key="9">
    <source>
        <dbReference type="EMBL" id="KFV69070.1"/>
    </source>
</evidence>
<dbReference type="GO" id="GO:0042078">
    <property type="term" value="P:germ-line stem cell division"/>
    <property type="evidence" value="ECO:0007669"/>
    <property type="project" value="TreeGrafter"/>
</dbReference>
<dbReference type="Proteomes" id="UP000053875">
    <property type="component" value="Unassembled WGS sequence"/>
</dbReference>
<keyword evidence="2" id="KW-0677">Repeat</keyword>
<reference evidence="9 10" key="1">
    <citation type="submission" date="2014-04" db="EMBL/GenBank/DDBJ databases">
        <title>Genome evolution of avian class.</title>
        <authorList>
            <person name="Zhang G."/>
            <person name="Li C."/>
        </authorList>
    </citation>
    <scope>NUCLEOTIDE SEQUENCE [LARGE SCALE GENOMIC DNA]</scope>
    <source>
        <strain evidence="9">BGI_N307</strain>
    </source>
</reference>
<dbReference type="AlphaFoldDB" id="A0A093GFP2"/>
<dbReference type="SUPFAM" id="SSF63748">
    <property type="entry name" value="Tudor/PWWP/MBT"/>
    <property type="match status" value="1"/>
</dbReference>
<evidence type="ECO:0000256" key="5">
    <source>
        <dbReference type="ARBA" id="ARBA00022806"/>
    </source>
</evidence>
<proteinExistence type="predicted"/>
<evidence type="ECO:0000259" key="8">
    <source>
        <dbReference type="Pfam" id="PF00567"/>
    </source>
</evidence>
<dbReference type="EC" id="3.6.4.13" evidence="1"/>
<dbReference type="InterPro" id="IPR002999">
    <property type="entry name" value="Tudor"/>
</dbReference>
<evidence type="ECO:0000256" key="4">
    <source>
        <dbReference type="ARBA" id="ARBA00022801"/>
    </source>
</evidence>
<accession>A0A093GFP2</accession>
<dbReference type="EMBL" id="KL216302">
    <property type="protein sequence ID" value="KFV69070.1"/>
    <property type="molecule type" value="Genomic_DNA"/>
</dbReference>
<dbReference type="Pfam" id="PF00567">
    <property type="entry name" value="TUDOR"/>
    <property type="match status" value="1"/>
</dbReference>
<evidence type="ECO:0000256" key="3">
    <source>
        <dbReference type="ARBA" id="ARBA00022741"/>
    </source>
</evidence>
<keyword evidence="6" id="KW-0067">ATP-binding</keyword>
<dbReference type="STRING" id="118200.A0A093GFP2"/>
<comment type="catalytic activity">
    <reaction evidence="7">
        <text>ATP + H2O = ADP + phosphate + H(+)</text>
        <dbReference type="Rhea" id="RHEA:13065"/>
        <dbReference type="ChEBI" id="CHEBI:15377"/>
        <dbReference type="ChEBI" id="CHEBI:15378"/>
        <dbReference type="ChEBI" id="CHEBI:30616"/>
        <dbReference type="ChEBI" id="CHEBI:43474"/>
        <dbReference type="ChEBI" id="CHEBI:456216"/>
        <dbReference type="EC" id="3.6.4.13"/>
    </reaction>
</comment>
<name>A0A093GFP2_DRYPU</name>
<sequence length="105" mass="12228">QVCVVFSEDLKCWCRAAVKSIISCTDDYQTKCFLVDYAKYLFVKSKDIRLAQEAFIQIPYRAKKCRLYGVKPMTLCISFYEDTAKMRPANRWDSAAIECFQSLLK</sequence>
<dbReference type="PANTHER" id="PTHR22655">
    <property type="entry name" value="ATP-DEPENDENT RNA HELICASE TDRD12-RELATED"/>
    <property type="match status" value="1"/>
</dbReference>
<dbReference type="GO" id="GO:0005524">
    <property type="term" value="F:ATP binding"/>
    <property type="evidence" value="ECO:0007669"/>
    <property type="project" value="UniProtKB-KW"/>
</dbReference>
<dbReference type="PANTHER" id="PTHR22655:SF2">
    <property type="entry name" value="ATP-DEPENDENT RNA HELICASE TDRD12-RELATED"/>
    <property type="match status" value="1"/>
</dbReference>
<keyword evidence="10" id="KW-1185">Reference proteome</keyword>
<evidence type="ECO:0000313" key="10">
    <source>
        <dbReference type="Proteomes" id="UP000053875"/>
    </source>
</evidence>
<dbReference type="InterPro" id="IPR035437">
    <property type="entry name" value="SNase_OB-fold_sf"/>
</dbReference>
<feature type="non-terminal residue" evidence="9">
    <location>
        <position position="1"/>
    </location>
</feature>
<dbReference type="GO" id="GO:0003724">
    <property type="term" value="F:RNA helicase activity"/>
    <property type="evidence" value="ECO:0007669"/>
    <property type="project" value="UniProtKB-EC"/>
</dbReference>
<evidence type="ECO:0000256" key="1">
    <source>
        <dbReference type="ARBA" id="ARBA00012552"/>
    </source>
</evidence>
<keyword evidence="3" id="KW-0547">Nucleotide-binding</keyword>
<protein>
    <recommendedName>
        <fullName evidence="1">RNA helicase</fullName>
        <ecNumber evidence="1">3.6.4.13</ecNumber>
    </recommendedName>
</protein>
<gene>
    <name evidence="9" type="ORF">N307_14948</name>
</gene>
<keyword evidence="5" id="KW-0347">Helicase</keyword>
<evidence type="ECO:0000256" key="2">
    <source>
        <dbReference type="ARBA" id="ARBA00022737"/>
    </source>
</evidence>
<keyword evidence="4" id="KW-0378">Hydrolase</keyword>
<dbReference type="Gene3D" id="2.40.50.90">
    <property type="match status" value="1"/>
</dbReference>
<feature type="non-terminal residue" evidence="9">
    <location>
        <position position="105"/>
    </location>
</feature>
<organism evidence="9 10">
    <name type="scientific">Dryobates pubescens</name>
    <name type="common">Downy woodpecker</name>
    <name type="synonym">Picoides pubescens</name>
    <dbReference type="NCBI Taxonomy" id="118200"/>
    <lineage>
        <taxon>Eukaryota</taxon>
        <taxon>Metazoa</taxon>
        <taxon>Chordata</taxon>
        <taxon>Craniata</taxon>
        <taxon>Vertebrata</taxon>
        <taxon>Euteleostomi</taxon>
        <taxon>Archelosauria</taxon>
        <taxon>Archosauria</taxon>
        <taxon>Dinosauria</taxon>
        <taxon>Saurischia</taxon>
        <taxon>Theropoda</taxon>
        <taxon>Coelurosauria</taxon>
        <taxon>Aves</taxon>
        <taxon>Neognathae</taxon>
        <taxon>Neoaves</taxon>
        <taxon>Telluraves</taxon>
        <taxon>Coraciimorphae</taxon>
        <taxon>Piciformes</taxon>
        <taxon>Picidae</taxon>
        <taxon>Dryobates</taxon>
    </lineage>
</organism>
<dbReference type="GO" id="GO:0016787">
    <property type="term" value="F:hydrolase activity"/>
    <property type="evidence" value="ECO:0007669"/>
    <property type="project" value="UniProtKB-KW"/>
</dbReference>
<dbReference type="Gene3D" id="2.30.30.140">
    <property type="match status" value="1"/>
</dbReference>
<evidence type="ECO:0000256" key="7">
    <source>
        <dbReference type="ARBA" id="ARBA00047984"/>
    </source>
</evidence>
<feature type="domain" description="Tudor" evidence="8">
    <location>
        <begin position="2"/>
        <end position="69"/>
    </location>
</feature>